<comment type="caution">
    <text evidence="3">The sequence shown here is derived from an EMBL/GenBank/DDBJ whole genome shotgun (WGS) entry which is preliminary data.</text>
</comment>
<accession>A0AA36JBS4</accession>
<protein>
    <recommendedName>
        <fullName evidence="5">EF-hand domain-containing protein</fullName>
    </recommendedName>
</protein>
<sequence length="345" mass="38215">MFGDDLEKAHKALRAMLREIEALPAAFARGAVDAFRAAAVEGQLGFDGTAKVLEGLDLSSFVSGSEDLPLGAGEEWQRLWRLWKSEADTVDEQCFLWLAWRAHRFSEPGFVKEVALPLFRHLDLNSDSFVSLKELEAALAEGEVAANQDKSREQQKTDLLQLLLYHAPREAGKEPAVSLQSFLAWMCDAQDLAAMRKASAIRPVECLLRFDRGVIFLRPLDVHACVHEELQPPVQKIVEDAKTATQEARQAAEEARKAKEELFAQAAPKLEAPAPANSTPGPEAAPAARRLNEAMIEEATEEPVKMQTADHIEEAPVFSPAPREKSRETRRKVASPKRIHISVTD</sequence>
<dbReference type="EMBL" id="CAUJNA010003489">
    <property type="protein sequence ID" value="CAJ1403292.1"/>
    <property type="molecule type" value="Genomic_DNA"/>
</dbReference>
<feature type="coiled-coil region" evidence="1">
    <location>
        <begin position="234"/>
        <end position="265"/>
    </location>
</feature>
<evidence type="ECO:0000313" key="4">
    <source>
        <dbReference type="Proteomes" id="UP001178507"/>
    </source>
</evidence>
<evidence type="ECO:0000313" key="3">
    <source>
        <dbReference type="EMBL" id="CAJ1403292.1"/>
    </source>
</evidence>
<feature type="region of interest" description="Disordered" evidence="2">
    <location>
        <begin position="301"/>
        <end position="345"/>
    </location>
</feature>
<evidence type="ECO:0000256" key="1">
    <source>
        <dbReference type="SAM" id="Coils"/>
    </source>
</evidence>
<evidence type="ECO:0000256" key="2">
    <source>
        <dbReference type="SAM" id="MobiDB-lite"/>
    </source>
</evidence>
<dbReference type="AlphaFoldDB" id="A0AA36JBS4"/>
<dbReference type="SUPFAM" id="SSF47473">
    <property type="entry name" value="EF-hand"/>
    <property type="match status" value="1"/>
</dbReference>
<feature type="compositionally biased region" description="Basic residues" evidence="2">
    <location>
        <begin position="328"/>
        <end position="345"/>
    </location>
</feature>
<proteinExistence type="predicted"/>
<name>A0AA36JBS4_9DINO</name>
<organism evidence="3 4">
    <name type="scientific">Effrenium voratum</name>
    <dbReference type="NCBI Taxonomy" id="2562239"/>
    <lineage>
        <taxon>Eukaryota</taxon>
        <taxon>Sar</taxon>
        <taxon>Alveolata</taxon>
        <taxon>Dinophyceae</taxon>
        <taxon>Suessiales</taxon>
        <taxon>Symbiodiniaceae</taxon>
        <taxon>Effrenium</taxon>
    </lineage>
</organism>
<feature type="non-terminal residue" evidence="3">
    <location>
        <position position="345"/>
    </location>
</feature>
<evidence type="ECO:0008006" key="5">
    <source>
        <dbReference type="Google" id="ProtNLM"/>
    </source>
</evidence>
<gene>
    <name evidence="3" type="ORF">EVOR1521_LOCUS26000</name>
</gene>
<reference evidence="3" key="1">
    <citation type="submission" date="2023-08" db="EMBL/GenBank/DDBJ databases">
        <authorList>
            <person name="Chen Y."/>
            <person name="Shah S."/>
            <person name="Dougan E. K."/>
            <person name="Thang M."/>
            <person name="Chan C."/>
        </authorList>
    </citation>
    <scope>NUCLEOTIDE SEQUENCE</scope>
</reference>
<keyword evidence="4" id="KW-1185">Reference proteome</keyword>
<dbReference type="Proteomes" id="UP001178507">
    <property type="component" value="Unassembled WGS sequence"/>
</dbReference>
<keyword evidence="1" id="KW-0175">Coiled coil</keyword>
<dbReference type="InterPro" id="IPR011992">
    <property type="entry name" value="EF-hand-dom_pair"/>
</dbReference>
<feature type="compositionally biased region" description="Basic and acidic residues" evidence="2">
    <location>
        <begin position="302"/>
        <end position="314"/>
    </location>
</feature>